<dbReference type="Gene3D" id="3.90.550.10">
    <property type="entry name" value="Spore Coat Polysaccharide Biosynthesis Protein SpsA, Chain A"/>
    <property type="match status" value="1"/>
</dbReference>
<dbReference type="CDD" id="cd04179">
    <property type="entry name" value="DPM_DPG-synthase_like"/>
    <property type="match status" value="1"/>
</dbReference>
<dbReference type="SUPFAM" id="SSF53448">
    <property type="entry name" value="Nucleotide-diphospho-sugar transferases"/>
    <property type="match status" value="1"/>
</dbReference>
<dbReference type="KEGG" id="pyc:TQ32_02925"/>
<proteinExistence type="inferred from homology"/>
<dbReference type="AlphaFoldDB" id="A0A127B9T4"/>
<evidence type="ECO:0000313" key="5">
    <source>
        <dbReference type="EMBL" id="AMM53549.1"/>
    </source>
</evidence>
<keyword evidence="3" id="KW-0808">Transferase</keyword>
<dbReference type="InterPro" id="IPR039528">
    <property type="entry name" value="DPM1-like"/>
</dbReference>
<sequence>MAVKVSPWPFYVYTVIPVWRNKEIGWVLSRFNTPIVDEVVVVLDEPDEEMLSLIKSNKKYMKPKLTIIENPRRMGIGYAIREGLMYGLRNNYDVVVVMAGNGKDNPKEIPKLLKKIDEGYDYVQGSRFLEGGKYNGLPFQRRVFNRAWPIFWSIITGKRQTEVTNGFRAYRLSILKDPRININQSWLDGYALEYYIHYKVLTLGYKYTEVPVSKIYRNNRDYTKINPLKDWHHIVLPPILLRLGIKK</sequence>
<organism evidence="5 6">
    <name type="scientific">Pyrococcus kukulkanii</name>
    <dbReference type="NCBI Taxonomy" id="1609559"/>
    <lineage>
        <taxon>Archaea</taxon>
        <taxon>Methanobacteriati</taxon>
        <taxon>Methanobacteriota</taxon>
        <taxon>Thermococci</taxon>
        <taxon>Thermococcales</taxon>
        <taxon>Thermococcaceae</taxon>
        <taxon>Pyrococcus</taxon>
    </lineage>
</organism>
<dbReference type="PANTHER" id="PTHR43398:SF1">
    <property type="entry name" value="DOLICHOL-PHOSPHATE MANNOSYLTRANSFERASE SUBUNIT 1"/>
    <property type="match status" value="1"/>
</dbReference>
<gene>
    <name evidence="5" type="ORF">TQ32_02925</name>
</gene>
<protein>
    <recommendedName>
        <fullName evidence="4">Glycosyltransferase 2-like domain-containing protein</fullName>
    </recommendedName>
</protein>
<dbReference type="PATRIC" id="fig|1609559.3.peg.608"/>
<dbReference type="EMBL" id="CP010835">
    <property type="protein sequence ID" value="AMM53549.1"/>
    <property type="molecule type" value="Genomic_DNA"/>
</dbReference>
<reference evidence="5 6" key="2">
    <citation type="journal article" date="2016" name="Int. J. Syst. Evol. Microbiol.">
        <title>Pyrococcus kukulkanii sp. nov., a hyperthermophilic, piezophilic archaeon isolated from a deep-sea hydrothermal vent.</title>
        <authorList>
            <person name="Callac N."/>
            <person name="Oger P."/>
            <person name="Lesongeur F."/>
            <person name="Rattray J.E."/>
            <person name="Vannier P."/>
            <person name="Michoud G."/>
            <person name="Beauverger M."/>
            <person name="Gayet N."/>
            <person name="Rouxel O."/>
            <person name="Jebbar M."/>
            <person name="Godfroy A."/>
        </authorList>
    </citation>
    <scope>NUCLEOTIDE SEQUENCE [LARGE SCALE GENOMIC DNA]</scope>
    <source>
        <strain evidence="5 6">NCB100</strain>
    </source>
</reference>
<dbReference type="STRING" id="1609559.TQ32_02925"/>
<evidence type="ECO:0000256" key="3">
    <source>
        <dbReference type="ARBA" id="ARBA00022679"/>
    </source>
</evidence>
<comment type="similarity">
    <text evidence="1">Belongs to the glycosyltransferase 2 family.</text>
</comment>
<accession>A0A127B9T4</accession>
<evidence type="ECO:0000313" key="6">
    <source>
        <dbReference type="Proteomes" id="UP000070587"/>
    </source>
</evidence>
<reference evidence="6" key="1">
    <citation type="submission" date="2015-02" db="EMBL/GenBank/DDBJ databases">
        <title>Pyrococcus kukulkanii sp. nov., a novel hyperthermophilic archaeon isolated from a deep-sea hydrothermal vent at the Guaymas Basin.</title>
        <authorList>
            <person name="Oger P.M."/>
            <person name="Callac N."/>
            <person name="Jebbar M."/>
            <person name="Godfroy A."/>
        </authorList>
    </citation>
    <scope>NUCLEOTIDE SEQUENCE [LARGE SCALE GENOMIC DNA]</scope>
    <source>
        <strain evidence="6">NCB100</strain>
    </source>
</reference>
<dbReference type="InterPro" id="IPR001173">
    <property type="entry name" value="Glyco_trans_2-like"/>
</dbReference>
<evidence type="ECO:0000256" key="2">
    <source>
        <dbReference type="ARBA" id="ARBA00022676"/>
    </source>
</evidence>
<dbReference type="PANTHER" id="PTHR43398">
    <property type="entry name" value="DOLICHOL-PHOSPHATE MANNOSYLTRANSFERASE SUBUNIT 1"/>
    <property type="match status" value="1"/>
</dbReference>
<evidence type="ECO:0000256" key="1">
    <source>
        <dbReference type="ARBA" id="ARBA00006739"/>
    </source>
</evidence>
<dbReference type="GO" id="GO:0004582">
    <property type="term" value="F:dolichyl-phosphate beta-D-mannosyltransferase activity"/>
    <property type="evidence" value="ECO:0007669"/>
    <property type="project" value="InterPro"/>
</dbReference>
<dbReference type="Proteomes" id="UP000070587">
    <property type="component" value="Chromosome"/>
</dbReference>
<dbReference type="OrthoDB" id="46222at2157"/>
<dbReference type="Pfam" id="PF00535">
    <property type="entry name" value="Glycos_transf_2"/>
    <property type="match status" value="1"/>
</dbReference>
<feature type="domain" description="Glycosyltransferase 2-like" evidence="4">
    <location>
        <begin position="33"/>
        <end position="160"/>
    </location>
</feature>
<keyword evidence="2" id="KW-0328">Glycosyltransferase</keyword>
<dbReference type="InterPro" id="IPR029044">
    <property type="entry name" value="Nucleotide-diphossugar_trans"/>
</dbReference>
<dbReference type="RefSeq" id="WP_068320833.1">
    <property type="nucleotide sequence ID" value="NZ_CP010835.1"/>
</dbReference>
<evidence type="ECO:0000259" key="4">
    <source>
        <dbReference type="Pfam" id="PF00535"/>
    </source>
</evidence>
<name>A0A127B9T4_9EURY</name>
<dbReference type="GeneID" id="28490754"/>